<dbReference type="InterPro" id="IPR044148">
    <property type="entry name" value="ALDH_GabD1-like"/>
</dbReference>
<dbReference type="PROSITE" id="PS00070">
    <property type="entry name" value="ALDEHYDE_DEHYDR_CYS"/>
    <property type="match status" value="1"/>
</dbReference>
<dbReference type="PANTHER" id="PTHR43217">
    <property type="entry name" value="SUCCINATE SEMIALDEHYDE DEHYDROGENASE [NAD(P)+] SAD"/>
    <property type="match status" value="1"/>
</dbReference>
<protein>
    <submittedName>
        <fullName evidence="5">Succinate-semialdehyde dehydrogenase/glutarate-semialdehyde dehydrogenase</fullName>
        <ecNumber evidence="5">1.2.1.16</ecNumber>
        <ecNumber evidence="5">1.2.1.20</ecNumber>
        <ecNumber evidence="5">1.2.1.79</ecNumber>
    </submittedName>
</protein>
<evidence type="ECO:0000313" key="6">
    <source>
        <dbReference type="Proteomes" id="UP000703720"/>
    </source>
</evidence>
<keyword evidence="3 5" id="KW-0560">Oxidoreductase</keyword>
<dbReference type="InterPro" id="IPR047110">
    <property type="entry name" value="GABD/Sad-like"/>
</dbReference>
<proteinExistence type="inferred from homology"/>
<reference evidence="5 6" key="1">
    <citation type="submission" date="2021-03" db="EMBL/GenBank/DDBJ databases">
        <title>Sequencing the genomes of 1000 actinobacteria strains.</title>
        <authorList>
            <person name="Klenk H.-P."/>
        </authorList>
    </citation>
    <scope>NUCLEOTIDE SEQUENCE [LARGE SCALE GENOMIC DNA]</scope>
    <source>
        <strain evidence="5 6">DSM 13468</strain>
    </source>
</reference>
<dbReference type="Proteomes" id="UP000703720">
    <property type="component" value="Unassembled WGS sequence"/>
</dbReference>
<dbReference type="Gene3D" id="3.40.309.10">
    <property type="entry name" value="Aldehyde Dehydrogenase, Chain A, domain 2"/>
    <property type="match status" value="1"/>
</dbReference>
<dbReference type="InterPro" id="IPR016162">
    <property type="entry name" value="Ald_DH_N"/>
</dbReference>
<evidence type="ECO:0000313" key="5">
    <source>
        <dbReference type="EMBL" id="MBP2379870.1"/>
    </source>
</evidence>
<dbReference type="EMBL" id="JAGIOA010000001">
    <property type="protein sequence ID" value="MBP2379870.1"/>
    <property type="molecule type" value="Genomic_DNA"/>
</dbReference>
<dbReference type="SUPFAM" id="SSF53720">
    <property type="entry name" value="ALDH-like"/>
    <property type="match status" value="1"/>
</dbReference>
<feature type="domain" description="Aldehyde dehydrogenase" evidence="4">
    <location>
        <begin position="4"/>
        <end position="452"/>
    </location>
</feature>
<dbReference type="GO" id="GO:0102810">
    <property type="term" value="F:glutarate-semialdehyde dehydrogenase (NADP+) activity"/>
    <property type="evidence" value="ECO:0007669"/>
    <property type="project" value="UniProtKB-EC"/>
</dbReference>
<dbReference type="Gene3D" id="3.40.605.10">
    <property type="entry name" value="Aldehyde Dehydrogenase, Chain A, domain 1"/>
    <property type="match status" value="1"/>
</dbReference>
<dbReference type="GO" id="GO:0036243">
    <property type="term" value="F:succinate-semialdehyde dehydrogenase (NADP+) activity"/>
    <property type="evidence" value="ECO:0007669"/>
    <property type="project" value="UniProtKB-EC"/>
</dbReference>
<dbReference type="EC" id="1.2.1.20" evidence="5"/>
<sequence>MSAYRTINPTTGETLEEHPVIDDAAVEEILARSADEYARYRTLPLEQRTATLRRAAELFRERMPELAEILTVEMGKPTTQARGEVALVASIFEYYADNAARFLAEEELDIVGGGEARVRTEPIGALLGIMPWNYPYYQVARFAAPNLALGNTIVLKHARNCPRAALALERVLHDAGVPADAYINAFIDSGQVAGIIADDRIRGVSLTGSEAAGAAVGEVAGRHMKKYVLELGGSDPFIVLDDADIEAAVAAAVVGRFANGGQACTASKRFIVVDAVYDEFTRKFIEAVSKISVGDPTDPDTFLGPLSSTSASAELDEIVRDAVDKGATLYVGPQARPSAAFYPPTVLTEVTPEMRAYEEELFGPAAVVYRVASPQAAVQLANSSPFGLSSSIFTRDAALADTIAEQLEAGMVWINSTSKSAPDLPFGGVKRSGVGRELARFGIDEFANKKLVRVLEPLR</sequence>
<evidence type="ECO:0000256" key="3">
    <source>
        <dbReference type="ARBA" id="ARBA00023002"/>
    </source>
</evidence>
<accession>A0ABS4WUK1</accession>
<organism evidence="5 6">
    <name type="scientific">Microbacterium phyllosphaerae</name>
    <dbReference type="NCBI Taxonomy" id="124798"/>
    <lineage>
        <taxon>Bacteria</taxon>
        <taxon>Bacillati</taxon>
        <taxon>Actinomycetota</taxon>
        <taxon>Actinomycetes</taxon>
        <taxon>Micrococcales</taxon>
        <taxon>Microbacteriaceae</taxon>
        <taxon>Microbacterium</taxon>
    </lineage>
</organism>
<dbReference type="InterPro" id="IPR016160">
    <property type="entry name" value="Ald_DH_CS_CYS"/>
</dbReference>
<evidence type="ECO:0000256" key="1">
    <source>
        <dbReference type="ARBA" id="ARBA00009986"/>
    </source>
</evidence>
<comment type="caution">
    <text evidence="5">The sequence shown here is derived from an EMBL/GenBank/DDBJ whole genome shotgun (WGS) entry which is preliminary data.</text>
</comment>
<dbReference type="InterPro" id="IPR016163">
    <property type="entry name" value="Ald_DH_C"/>
</dbReference>
<name>A0ABS4WUK1_9MICO</name>
<dbReference type="InterPro" id="IPR015590">
    <property type="entry name" value="Aldehyde_DH_dom"/>
</dbReference>
<dbReference type="CDD" id="cd07100">
    <property type="entry name" value="ALDH_SSADH1_GabD1"/>
    <property type="match status" value="1"/>
</dbReference>
<keyword evidence="6" id="KW-1185">Reference proteome</keyword>
<evidence type="ECO:0000256" key="2">
    <source>
        <dbReference type="ARBA" id="ARBA00022857"/>
    </source>
</evidence>
<dbReference type="Pfam" id="PF00171">
    <property type="entry name" value="Aldedh"/>
    <property type="match status" value="1"/>
</dbReference>
<dbReference type="InterPro" id="IPR016161">
    <property type="entry name" value="Ald_DH/histidinol_DH"/>
</dbReference>
<dbReference type="EC" id="1.2.1.16" evidence="5"/>
<dbReference type="PANTHER" id="PTHR43217:SF2">
    <property type="entry name" value="SUCCINATE-SEMIALDEHYDE DEHYDROGENASE [NADP(+)]"/>
    <property type="match status" value="1"/>
</dbReference>
<gene>
    <name evidence="5" type="ORF">JOF42_003365</name>
</gene>
<dbReference type="EC" id="1.2.1.79" evidence="5"/>
<keyword evidence="2" id="KW-0521">NADP</keyword>
<evidence type="ECO:0000259" key="4">
    <source>
        <dbReference type="Pfam" id="PF00171"/>
    </source>
</evidence>
<dbReference type="RefSeq" id="WP_210098868.1">
    <property type="nucleotide sequence ID" value="NZ_BAAAIO010000002.1"/>
</dbReference>
<comment type="similarity">
    <text evidence="1">Belongs to the aldehyde dehydrogenase family.</text>
</comment>